<dbReference type="Proteomes" id="UP000198606">
    <property type="component" value="Unassembled WGS sequence"/>
</dbReference>
<dbReference type="EMBL" id="FNDG01000003">
    <property type="protein sequence ID" value="SDH25602.1"/>
    <property type="molecule type" value="Genomic_DNA"/>
</dbReference>
<evidence type="ECO:0000313" key="2">
    <source>
        <dbReference type="EMBL" id="SDH25602.1"/>
    </source>
</evidence>
<dbReference type="InterPro" id="IPR024029">
    <property type="entry name" value="Pyridox_Oxase_FMN-dep"/>
</dbReference>
<dbReference type="PANTHER" id="PTHR42815:SF2">
    <property type="entry name" value="FAD-BINDING, PUTATIVE (AFU_ORTHOLOGUE AFUA_6G07600)-RELATED"/>
    <property type="match status" value="1"/>
</dbReference>
<dbReference type="Gene3D" id="2.30.110.10">
    <property type="entry name" value="Electron Transport, Fmn-binding Protein, Chain A"/>
    <property type="match status" value="1"/>
</dbReference>
<sequence length="206" mass="22765">MPVNTTVTTLEQLQALYGQVHERSLRKEIACLSEPYRALVAASPFVVLATCGADGLDCSPRGDAPGFVRVVDERTLLLPDRPGNNRIDSLRNILHDPHVALLFLIPGVGESFRVNGRASICVDPALLELCSAQGKLPRSVLRISVDTCYFQCSKAAVRSGLWEAERHVERSSLPSAGDMLKSVMDAQFDVQVYERELQERLKTLLY</sequence>
<gene>
    <name evidence="2" type="ORF">SAMN05216588_103354</name>
</gene>
<dbReference type="InterPro" id="IPR011576">
    <property type="entry name" value="Pyridox_Oxase_N"/>
</dbReference>
<evidence type="ECO:0000259" key="1">
    <source>
        <dbReference type="Pfam" id="PF01243"/>
    </source>
</evidence>
<dbReference type="Pfam" id="PF01243">
    <property type="entry name" value="PNPOx_N"/>
    <property type="match status" value="1"/>
</dbReference>
<protein>
    <recommendedName>
        <fullName evidence="1">Pyridoxamine 5'-phosphate oxidase N-terminal domain-containing protein</fullName>
    </recommendedName>
</protein>
<dbReference type="STRING" id="29435.SAMN05216588_103354"/>
<dbReference type="NCBIfam" id="TIGR04025">
    <property type="entry name" value="PPOX_FMN_DR2398"/>
    <property type="match status" value="1"/>
</dbReference>
<reference evidence="2 3" key="1">
    <citation type="submission" date="2016-10" db="EMBL/GenBank/DDBJ databases">
        <authorList>
            <person name="de Groot N.N."/>
        </authorList>
    </citation>
    <scope>NUCLEOTIDE SEQUENCE [LARGE SCALE GENOMIC DNA]</scope>
    <source>
        <strain evidence="2 3">LMG 18387</strain>
    </source>
</reference>
<evidence type="ECO:0000313" key="3">
    <source>
        <dbReference type="Proteomes" id="UP000198606"/>
    </source>
</evidence>
<dbReference type="InterPro" id="IPR012349">
    <property type="entry name" value="Split_barrel_FMN-bd"/>
</dbReference>
<organism evidence="2 3">
    <name type="scientific">Phytopseudomonas flavescens</name>
    <dbReference type="NCBI Taxonomy" id="29435"/>
    <lineage>
        <taxon>Bacteria</taxon>
        <taxon>Pseudomonadati</taxon>
        <taxon>Pseudomonadota</taxon>
        <taxon>Gammaproteobacteria</taxon>
        <taxon>Pseudomonadales</taxon>
        <taxon>Pseudomonadaceae</taxon>
        <taxon>Phytopseudomonas</taxon>
    </lineage>
</organism>
<proteinExistence type="predicted"/>
<name>A0A1G8AX64_9GAMM</name>
<dbReference type="SUPFAM" id="SSF50475">
    <property type="entry name" value="FMN-binding split barrel"/>
    <property type="match status" value="1"/>
</dbReference>
<dbReference type="PANTHER" id="PTHR42815">
    <property type="entry name" value="FAD-BINDING, PUTATIVE (AFU_ORTHOLOGUE AFUA_6G07600)-RELATED"/>
    <property type="match status" value="1"/>
</dbReference>
<dbReference type="RefSeq" id="WP_084303825.1">
    <property type="nucleotide sequence ID" value="NZ_FNDG01000003.1"/>
</dbReference>
<accession>A0A1G8AX64</accession>
<feature type="domain" description="Pyridoxamine 5'-phosphate oxidase N-terminal" evidence="1">
    <location>
        <begin position="34"/>
        <end position="152"/>
    </location>
</feature>
<dbReference type="AlphaFoldDB" id="A0A1G8AX64"/>